<protein>
    <submittedName>
        <fullName evidence="1">Uncharacterized protein</fullName>
    </submittedName>
</protein>
<dbReference type="Proteomes" id="UP000623269">
    <property type="component" value="Unassembled WGS sequence"/>
</dbReference>
<accession>A0A8J7KW54</accession>
<name>A0A8J7KW54_9FIRM</name>
<keyword evidence="2" id="KW-1185">Reference proteome</keyword>
<sequence length="191" mass="22142">MDGISLANLAISVYEKIRELIVGKKNFNNQEFTYFEEIFDDMKIITDDYLRLLHCTLEELNDYNCSTKIIKNRIEEKRIELFTLRERIRGFVSISDDTYTDEMTLFIKGIMGVLKGGASIAIENGHAITKDYGMGDHTILDIINKLENIDYSQGITWRNQIIQAVEQQKNAIQLAWKDICKGFALIEKKYK</sequence>
<evidence type="ECO:0000313" key="2">
    <source>
        <dbReference type="Proteomes" id="UP000623269"/>
    </source>
</evidence>
<organism evidence="1 2">
    <name type="scientific">Mobilitalea sibirica</name>
    <dbReference type="NCBI Taxonomy" id="1462919"/>
    <lineage>
        <taxon>Bacteria</taxon>
        <taxon>Bacillati</taxon>
        <taxon>Bacillota</taxon>
        <taxon>Clostridia</taxon>
        <taxon>Lachnospirales</taxon>
        <taxon>Lachnospiraceae</taxon>
        <taxon>Mobilitalea</taxon>
    </lineage>
</organism>
<proteinExistence type="predicted"/>
<reference evidence="1" key="1">
    <citation type="submission" date="2020-12" db="EMBL/GenBank/DDBJ databases">
        <title>M. sibirica DSM 26468T genome.</title>
        <authorList>
            <person name="Thieme N."/>
            <person name="Rettenmaier R."/>
            <person name="Zverlov V."/>
            <person name="Liebl W."/>
        </authorList>
    </citation>
    <scope>NUCLEOTIDE SEQUENCE</scope>
    <source>
        <strain evidence="1">DSM 26468</strain>
    </source>
</reference>
<dbReference type="RefSeq" id="WP_197661181.1">
    <property type="nucleotide sequence ID" value="NZ_JAEAGR010000007.1"/>
</dbReference>
<evidence type="ECO:0000313" key="1">
    <source>
        <dbReference type="EMBL" id="MBH1940960.1"/>
    </source>
</evidence>
<comment type="caution">
    <text evidence="1">The sequence shown here is derived from an EMBL/GenBank/DDBJ whole genome shotgun (WGS) entry which is preliminary data.</text>
</comment>
<gene>
    <name evidence="1" type="ORF">I5677_08665</name>
</gene>
<dbReference type="EMBL" id="JAEAGR010000007">
    <property type="protein sequence ID" value="MBH1940960.1"/>
    <property type="molecule type" value="Genomic_DNA"/>
</dbReference>
<dbReference type="AlphaFoldDB" id="A0A8J7KW54"/>